<geneLocation type="plasmid" evidence="2">
    <name>pDSM15236</name>
</geneLocation>
<accession>Q21QC2</accession>
<sequence length="299" mass="32603" precursor="true">MQIALLFLALRCLSMSRFQMGQSTIKGPPSLKMVICFCGGPHNFLIAQPMPFMPLAGGCRRWWTKTLRKKFKMVDVSAGTAGLVRTSCGEQAPEVEDCIVRGATVVDCGCYGWRLAAHCTRAEARLIGVDQLEPPGRPVGTAFACIHGLAIDLDDDVADVVVASHILEHVQEPTVFMLELMRITKPGGVIWIEAPSELSALINASSDSEDHSFLSFWDDPTHVRPWTPGALYRLALSCQCVPVAISRCNAGGIPSSRMVGRKPMGLSGLPSTRYVSLRDVEPGLSNAWHHVWGSKNWCS</sequence>
<proteinExistence type="predicted"/>
<dbReference type="EMBL" id="CP000268">
    <property type="protein sequence ID" value="ABD72023.1"/>
    <property type="molecule type" value="Genomic_DNA"/>
</dbReference>
<dbReference type="HOGENOM" id="CLU_930270_0_0_4"/>
<dbReference type="InterPro" id="IPR029063">
    <property type="entry name" value="SAM-dependent_MTases_sf"/>
</dbReference>
<dbReference type="eggNOG" id="COG2227">
    <property type="taxonomic scope" value="Bacteria"/>
</dbReference>
<keyword evidence="1" id="KW-0614">Plasmid</keyword>
<dbReference type="GO" id="GO:0032259">
    <property type="term" value="P:methylation"/>
    <property type="evidence" value="ECO:0007669"/>
    <property type="project" value="UniProtKB-KW"/>
</dbReference>
<dbReference type="SUPFAM" id="SSF53335">
    <property type="entry name" value="S-adenosyl-L-methionine-dependent methyltransferases"/>
    <property type="match status" value="1"/>
</dbReference>
<dbReference type="Gene3D" id="3.40.50.150">
    <property type="entry name" value="Vaccinia Virus protein VP39"/>
    <property type="match status" value="1"/>
</dbReference>
<dbReference type="KEGG" id="rfr:Rfer_4337"/>
<evidence type="ECO:0000313" key="2">
    <source>
        <dbReference type="Proteomes" id="UP000008332"/>
    </source>
</evidence>
<dbReference type="Proteomes" id="UP000008332">
    <property type="component" value="Plasmid unnamed1"/>
</dbReference>
<organism evidence="1 2">
    <name type="scientific">Albidiferax ferrireducens (strain ATCC BAA-621 / DSM 15236 / T118)</name>
    <name type="common">Rhodoferax ferrireducens</name>
    <dbReference type="NCBI Taxonomy" id="338969"/>
    <lineage>
        <taxon>Bacteria</taxon>
        <taxon>Pseudomonadati</taxon>
        <taxon>Pseudomonadota</taxon>
        <taxon>Betaproteobacteria</taxon>
        <taxon>Burkholderiales</taxon>
        <taxon>Comamonadaceae</taxon>
        <taxon>Rhodoferax</taxon>
    </lineage>
</organism>
<keyword evidence="1" id="KW-0489">Methyltransferase</keyword>
<reference evidence="2" key="1">
    <citation type="submission" date="2006-02" db="EMBL/GenBank/DDBJ databases">
        <title>Complete sequence of plasmid 1 of Rhodoferax ferrireducens DSM 15236.</title>
        <authorList>
            <person name="Copeland A."/>
            <person name="Lucas S."/>
            <person name="Lapidus A."/>
            <person name="Barry K."/>
            <person name="Detter J.C."/>
            <person name="Glavina del Rio T."/>
            <person name="Hammon N."/>
            <person name="Israni S."/>
            <person name="Pitluck S."/>
            <person name="Brettin T."/>
            <person name="Bruce D."/>
            <person name="Han C."/>
            <person name="Tapia R."/>
            <person name="Gilna P."/>
            <person name="Kiss H."/>
            <person name="Schmutz J."/>
            <person name="Larimer F."/>
            <person name="Land M."/>
            <person name="Kyrpides N."/>
            <person name="Ivanova N."/>
            <person name="Richardson P."/>
        </authorList>
    </citation>
    <scope>NUCLEOTIDE SEQUENCE [LARGE SCALE GENOMIC DNA]</scope>
    <source>
        <strain evidence="2">ATCC BAA-621 / DSM 15236 / T118</strain>
        <plasmid evidence="2">Plasmid pDSM15236</plasmid>
    </source>
</reference>
<name>Q21QC2_ALBFT</name>
<dbReference type="OrthoDB" id="9816564at2"/>
<dbReference type="GO" id="GO:0008168">
    <property type="term" value="F:methyltransferase activity"/>
    <property type="evidence" value="ECO:0007669"/>
    <property type="project" value="UniProtKB-KW"/>
</dbReference>
<keyword evidence="1" id="KW-0808">Transferase</keyword>
<protein>
    <submittedName>
        <fullName evidence="1">Methyltransferase type 11</fullName>
    </submittedName>
</protein>
<gene>
    <name evidence="1" type="ordered locus">Rfer_4337</name>
</gene>
<evidence type="ECO:0000313" key="1">
    <source>
        <dbReference type="EMBL" id="ABD72023.1"/>
    </source>
</evidence>
<keyword evidence="2" id="KW-1185">Reference proteome</keyword>
<dbReference type="Pfam" id="PF13489">
    <property type="entry name" value="Methyltransf_23"/>
    <property type="match status" value="1"/>
</dbReference>
<dbReference type="AlphaFoldDB" id="Q21QC2"/>